<dbReference type="AlphaFoldDB" id="A0A1E7X8G4"/>
<dbReference type="EMBL" id="MIQE01000029">
    <property type="protein sequence ID" value="OFA09380.1"/>
    <property type="molecule type" value="Genomic_DNA"/>
</dbReference>
<dbReference type="STRING" id="481719.LASUN_26470"/>
<evidence type="ECO:0000313" key="3">
    <source>
        <dbReference type="Proteomes" id="UP000177010"/>
    </source>
</evidence>
<accession>A0A1E7X8G4</accession>
<dbReference type="SUPFAM" id="SSF89360">
    <property type="entry name" value="HesB-like domain"/>
    <property type="match status" value="1"/>
</dbReference>
<gene>
    <name evidence="2" type="ORF">LASUN_26470</name>
</gene>
<dbReference type="Pfam" id="PF01521">
    <property type="entry name" value="Fe-S_biosyn"/>
    <property type="match status" value="1"/>
</dbReference>
<dbReference type="InterPro" id="IPR000361">
    <property type="entry name" value="ATAP_core_dom"/>
</dbReference>
<dbReference type="InterPro" id="IPR035903">
    <property type="entry name" value="HesB-like_dom_sf"/>
</dbReference>
<dbReference type="RefSeq" id="WP_141737030.1">
    <property type="nucleotide sequence ID" value="NZ_JAZHVW010000009.1"/>
</dbReference>
<name>A0A1E7X8G4_9LACO</name>
<protein>
    <recommendedName>
        <fullName evidence="1">Core domain-containing protein</fullName>
    </recommendedName>
</protein>
<proteinExistence type="predicted"/>
<feature type="domain" description="Core" evidence="1">
    <location>
        <begin position="1"/>
        <end position="111"/>
    </location>
</feature>
<organism evidence="2 3">
    <name type="scientific">Lentilactobacillus sunkii</name>
    <dbReference type="NCBI Taxonomy" id="481719"/>
    <lineage>
        <taxon>Bacteria</taxon>
        <taxon>Bacillati</taxon>
        <taxon>Bacillota</taxon>
        <taxon>Bacilli</taxon>
        <taxon>Lactobacillales</taxon>
        <taxon>Lactobacillaceae</taxon>
        <taxon>Lentilactobacillus</taxon>
    </lineage>
</organism>
<dbReference type="Gene3D" id="2.60.300.12">
    <property type="entry name" value="HesB-like domain"/>
    <property type="match status" value="1"/>
</dbReference>
<comment type="caution">
    <text evidence="2">The sequence shown here is derived from an EMBL/GenBank/DDBJ whole genome shotgun (WGS) entry which is preliminary data.</text>
</comment>
<sequence length="117" mass="13108">MKLTITNEAIQQLKKVFPADSRLLLSFDDGVGPFSKVGICSLDTSYDVIGVDKDAKTPDYDTKLEANFGDWAFKGYSKIYLDQDMKLDYKNNRIVLSSEAGIMDSNIELKDLTKQNA</sequence>
<reference evidence="2 3" key="1">
    <citation type="submission" date="2016-09" db="EMBL/GenBank/DDBJ databases">
        <title>Genome Sequence of Lactobacillus sunkii Strain CG01.</title>
        <authorList>
            <person name="Poehlein A."/>
            <person name="Gabris C."/>
            <person name="Bengelsdorf F.R."/>
            <person name="Duerre P."/>
            <person name="Daniel R."/>
        </authorList>
    </citation>
    <scope>NUCLEOTIDE SEQUENCE [LARGE SCALE GENOMIC DNA]</scope>
    <source>
        <strain evidence="2 3">CG_D</strain>
    </source>
</reference>
<dbReference type="Proteomes" id="UP000177010">
    <property type="component" value="Unassembled WGS sequence"/>
</dbReference>
<evidence type="ECO:0000313" key="2">
    <source>
        <dbReference type="EMBL" id="OFA09380.1"/>
    </source>
</evidence>
<evidence type="ECO:0000259" key="1">
    <source>
        <dbReference type="Pfam" id="PF01521"/>
    </source>
</evidence>